<gene>
    <name evidence="3" type="ORF">K7B10_21790</name>
</gene>
<feature type="region of interest" description="Disordered" evidence="1">
    <location>
        <begin position="1"/>
        <end position="31"/>
    </location>
</feature>
<organism evidence="3 4">
    <name type="scientific">Streptomyces flavotricini</name>
    <dbReference type="NCBI Taxonomy" id="66888"/>
    <lineage>
        <taxon>Bacteria</taxon>
        <taxon>Bacillati</taxon>
        <taxon>Actinomycetota</taxon>
        <taxon>Actinomycetes</taxon>
        <taxon>Kitasatosporales</taxon>
        <taxon>Streptomycetaceae</taxon>
        <taxon>Streptomyces</taxon>
    </lineage>
</organism>
<keyword evidence="4" id="KW-1185">Reference proteome</keyword>
<dbReference type="EMBL" id="JAINUL010000001">
    <property type="protein sequence ID" value="MCC0097366.1"/>
    <property type="molecule type" value="Genomic_DNA"/>
</dbReference>
<proteinExistence type="predicted"/>
<feature type="region of interest" description="Disordered" evidence="1">
    <location>
        <begin position="220"/>
        <end position="239"/>
    </location>
</feature>
<feature type="compositionally biased region" description="Low complexity" evidence="1">
    <location>
        <begin position="16"/>
        <end position="31"/>
    </location>
</feature>
<keyword evidence="2" id="KW-0812">Transmembrane</keyword>
<evidence type="ECO:0000256" key="2">
    <source>
        <dbReference type="SAM" id="Phobius"/>
    </source>
</evidence>
<sequence>MTEQNTTDRAPAGDTAPVEPDAAQPAPAAAPKGRRKLFAALRWTAAVVVFAAVGTAVTYGITRVERTDVPGLSTKDDGRWNYPALAKPQLPAGAPLPFAEDNPEAIHYAGLNQLLLPAPVGATPDSGPKPEKDEAVTVDTFLEEYRPAEREKLKTQLVNEGLRQIAGRGWTTPDGTRTRIYLLRFHGPRFVDAFQGCTLSTGLTNVSALEADPVWSEVKRSQRNDLGRDSAASGPSWRSAHDVTLYQEAKPAGDEQVRMGCVQSGDIQALVLQTRKGEAPVVPFHQTVILQSQLLG</sequence>
<comment type="caution">
    <text evidence="3">The sequence shown here is derived from an EMBL/GenBank/DDBJ whole genome shotgun (WGS) entry which is preliminary data.</text>
</comment>
<protein>
    <submittedName>
        <fullName evidence="3">Uncharacterized protein</fullName>
    </submittedName>
</protein>
<feature type="transmembrane region" description="Helical" evidence="2">
    <location>
        <begin position="40"/>
        <end position="61"/>
    </location>
</feature>
<accession>A0ABS8E8I4</accession>
<evidence type="ECO:0000256" key="1">
    <source>
        <dbReference type="SAM" id="MobiDB-lite"/>
    </source>
</evidence>
<evidence type="ECO:0000313" key="3">
    <source>
        <dbReference type="EMBL" id="MCC0097366.1"/>
    </source>
</evidence>
<keyword evidence="2" id="KW-0472">Membrane</keyword>
<evidence type="ECO:0000313" key="4">
    <source>
        <dbReference type="Proteomes" id="UP001520654"/>
    </source>
</evidence>
<keyword evidence="2" id="KW-1133">Transmembrane helix</keyword>
<reference evidence="3 4" key="1">
    <citation type="submission" date="2021-08" db="EMBL/GenBank/DDBJ databases">
        <title>Genomic Architecture of Streptomyces flavotricini NGL1 and Streptomyces erythrochromogenes HMS4 With Differential Plant Beneficial attributes and laccase production capabilities.</title>
        <authorList>
            <person name="Salwan R."/>
            <person name="Kaur R."/>
            <person name="Sharma V."/>
        </authorList>
    </citation>
    <scope>NUCLEOTIDE SEQUENCE [LARGE SCALE GENOMIC DNA]</scope>
    <source>
        <strain evidence="3 4">NGL1</strain>
    </source>
</reference>
<dbReference type="Proteomes" id="UP001520654">
    <property type="component" value="Unassembled WGS sequence"/>
</dbReference>
<dbReference type="RefSeq" id="WP_229338300.1">
    <property type="nucleotide sequence ID" value="NZ_JAINUL010000001.1"/>
</dbReference>
<name>A0ABS8E8I4_9ACTN</name>